<dbReference type="InterPro" id="IPR050469">
    <property type="entry name" value="Diguanylate_Cyclase"/>
</dbReference>
<dbReference type="eggNOG" id="COG2199">
    <property type="taxonomic scope" value="Bacteria"/>
</dbReference>
<dbReference type="GO" id="GO:0005886">
    <property type="term" value="C:plasma membrane"/>
    <property type="evidence" value="ECO:0007669"/>
    <property type="project" value="TreeGrafter"/>
</dbReference>
<keyword evidence="1" id="KW-0472">Membrane</keyword>
<proteinExistence type="predicted"/>
<feature type="domain" description="GGDEF" evidence="2">
    <location>
        <begin position="226"/>
        <end position="358"/>
    </location>
</feature>
<dbReference type="InterPro" id="IPR029787">
    <property type="entry name" value="Nucleotide_cyclase"/>
</dbReference>
<feature type="transmembrane region" description="Helical" evidence="1">
    <location>
        <begin position="89"/>
        <end position="106"/>
    </location>
</feature>
<evidence type="ECO:0000313" key="4">
    <source>
        <dbReference type="Proteomes" id="UP000078396"/>
    </source>
</evidence>
<dbReference type="GO" id="GO:1902201">
    <property type="term" value="P:negative regulation of bacterial-type flagellum-dependent cell motility"/>
    <property type="evidence" value="ECO:0007669"/>
    <property type="project" value="TreeGrafter"/>
</dbReference>
<protein>
    <recommendedName>
        <fullName evidence="2">GGDEF domain-containing protein</fullName>
    </recommendedName>
</protein>
<keyword evidence="1" id="KW-0812">Transmembrane</keyword>
<dbReference type="CDD" id="cd01949">
    <property type="entry name" value="GGDEF"/>
    <property type="match status" value="1"/>
</dbReference>
<sequence length="362" mass="39531">MGVHVGNWWRQVDHFDWFHEYMQSRRLLHVSRGVIVIVTVSLVAVAIALNLSQSDARGGLAAALGWTAVANGIGCAMLWLISWPSRFESVAFVVMLDVSIAIFCLVQTKQMVGLVGVTAFAVTGGYIACCHTSRLMAYHIATVAVVGAILGYRYVTGGGDAFLALAVVALGQVINTLVPFWLQFVVHTLGGDVVDSDRDPLTGLLNRRALFQRLSVALLSKRAGEEFLSVSMIDLDRFKNLNDTSGHDVGDKALIAVGDILRTVSPDRTLVGRIGGEEFLIAEFLDSEHPGPVPQDVCDAIDRMPYRVTASVGAAIGRIADVSPREFEDFVFALYRNADRAMYEAKRNGGNQIRHLVVTEWR</sequence>
<dbReference type="Pfam" id="PF00990">
    <property type="entry name" value="GGDEF"/>
    <property type="match status" value="1"/>
</dbReference>
<dbReference type="InterPro" id="IPR043128">
    <property type="entry name" value="Rev_trsase/Diguanyl_cyclase"/>
</dbReference>
<reference evidence="3 4" key="1">
    <citation type="submission" date="2016-04" db="EMBL/GenBank/DDBJ databases">
        <title>Draft Genome Sequences of Staphylococcus capitis Strain H36, S. capitis Strain H65, S. cohnii Strain H62, S. hominis Strain H69, Mycobacterium iranicum Strain H39, Plantibacter sp. Strain H53, Pseudomonas oryzihabitans Strain H72, and Microbacterium sp. Strain H83, isolated from residential settings.</title>
        <authorList>
            <person name="Lymperopoulou D."/>
            <person name="Adams R.I."/>
            <person name="Lindow S."/>
            <person name="Coil D.A."/>
            <person name="Jospin G."/>
            <person name="Eisen J.A."/>
        </authorList>
    </citation>
    <scope>NUCLEOTIDE SEQUENCE [LARGE SCALE GENOMIC DNA]</scope>
    <source>
        <strain evidence="3 4">H39</strain>
    </source>
</reference>
<evidence type="ECO:0000256" key="1">
    <source>
        <dbReference type="SAM" id="Phobius"/>
    </source>
</evidence>
<evidence type="ECO:0000259" key="2">
    <source>
        <dbReference type="PROSITE" id="PS50887"/>
    </source>
</evidence>
<feature type="transmembrane region" description="Helical" evidence="1">
    <location>
        <begin position="111"/>
        <end position="129"/>
    </location>
</feature>
<name>A0A178LWN0_MYCIR</name>
<gene>
    <name evidence="3" type="ORF">A4X20_19270</name>
</gene>
<accession>A0A178LWN0</accession>
<dbReference type="Gene3D" id="3.30.70.270">
    <property type="match status" value="1"/>
</dbReference>
<dbReference type="EMBL" id="LWCS01000020">
    <property type="protein sequence ID" value="OAN38923.1"/>
    <property type="molecule type" value="Genomic_DNA"/>
</dbReference>
<keyword evidence="1" id="KW-1133">Transmembrane helix</keyword>
<dbReference type="PROSITE" id="PS50887">
    <property type="entry name" value="GGDEF"/>
    <property type="match status" value="1"/>
</dbReference>
<organism evidence="3 4">
    <name type="scientific">Mycolicibacterium iranicum</name>
    <name type="common">Mycobacterium iranicum</name>
    <dbReference type="NCBI Taxonomy" id="912594"/>
    <lineage>
        <taxon>Bacteria</taxon>
        <taxon>Bacillati</taxon>
        <taxon>Actinomycetota</taxon>
        <taxon>Actinomycetes</taxon>
        <taxon>Mycobacteriales</taxon>
        <taxon>Mycobacteriaceae</taxon>
        <taxon>Mycolicibacterium</taxon>
    </lineage>
</organism>
<dbReference type="GO" id="GO:0043709">
    <property type="term" value="P:cell adhesion involved in single-species biofilm formation"/>
    <property type="evidence" value="ECO:0007669"/>
    <property type="project" value="TreeGrafter"/>
</dbReference>
<evidence type="ECO:0000313" key="3">
    <source>
        <dbReference type="EMBL" id="OAN38923.1"/>
    </source>
</evidence>
<dbReference type="InterPro" id="IPR000160">
    <property type="entry name" value="GGDEF_dom"/>
</dbReference>
<feature type="transmembrane region" description="Helical" evidence="1">
    <location>
        <begin position="63"/>
        <end position="83"/>
    </location>
</feature>
<dbReference type="NCBIfam" id="TIGR00254">
    <property type="entry name" value="GGDEF"/>
    <property type="match status" value="1"/>
</dbReference>
<comment type="caution">
    <text evidence="3">The sequence shown here is derived from an EMBL/GenBank/DDBJ whole genome shotgun (WGS) entry which is preliminary data.</text>
</comment>
<feature type="transmembrane region" description="Helical" evidence="1">
    <location>
        <begin position="30"/>
        <end position="51"/>
    </location>
</feature>
<feature type="transmembrane region" description="Helical" evidence="1">
    <location>
        <begin position="162"/>
        <end position="182"/>
    </location>
</feature>
<dbReference type="AlphaFoldDB" id="A0A178LWN0"/>
<dbReference type="SMART" id="SM00267">
    <property type="entry name" value="GGDEF"/>
    <property type="match status" value="1"/>
</dbReference>
<dbReference type="SUPFAM" id="SSF55073">
    <property type="entry name" value="Nucleotide cyclase"/>
    <property type="match status" value="1"/>
</dbReference>
<dbReference type="STRING" id="912594.AWC12_27565"/>
<dbReference type="GO" id="GO:0052621">
    <property type="term" value="F:diguanylate cyclase activity"/>
    <property type="evidence" value="ECO:0007669"/>
    <property type="project" value="TreeGrafter"/>
</dbReference>
<dbReference type="PANTHER" id="PTHR45138">
    <property type="entry name" value="REGULATORY COMPONENTS OF SENSORY TRANSDUCTION SYSTEM"/>
    <property type="match status" value="1"/>
</dbReference>
<dbReference type="Proteomes" id="UP000078396">
    <property type="component" value="Unassembled WGS sequence"/>
</dbReference>
<feature type="transmembrane region" description="Helical" evidence="1">
    <location>
        <begin position="135"/>
        <end position="155"/>
    </location>
</feature>
<dbReference type="PANTHER" id="PTHR45138:SF9">
    <property type="entry name" value="DIGUANYLATE CYCLASE DGCM-RELATED"/>
    <property type="match status" value="1"/>
</dbReference>